<comment type="caution">
    <text evidence="4">The sequence shown here is derived from an EMBL/GenBank/DDBJ whole genome shotgun (WGS) entry which is preliminary data.</text>
</comment>
<dbReference type="GO" id="GO:0005634">
    <property type="term" value="C:nucleus"/>
    <property type="evidence" value="ECO:0007669"/>
    <property type="project" value="UniProtKB-SubCell"/>
</dbReference>
<proteinExistence type="inferred from homology"/>
<evidence type="ECO:0000259" key="3">
    <source>
        <dbReference type="PROSITE" id="PS50966"/>
    </source>
</evidence>
<keyword evidence="2" id="KW-0539">Nucleus</keyword>
<sequence length="117" mass="13615">NLVARWRSFEAEKDFQCRNGSITCAIKNCGILSHVLKVYTHEIYRCFEKVFLDGVPLVWREVAQNGTSYTFEVMMDENSSRVRTVHFNTTTMEIRCTCKKFNFCGYLCSHAIRILSV</sequence>
<dbReference type="InterPro" id="IPR031052">
    <property type="entry name" value="FHY3/FAR1"/>
</dbReference>
<gene>
    <name evidence="4" type="ORF">Goarm_016801</name>
</gene>
<keyword evidence="2" id="KW-0862">Zinc</keyword>
<evidence type="ECO:0000256" key="2">
    <source>
        <dbReference type="RuleBase" id="RU367018"/>
    </source>
</evidence>
<name>A0A7J9JDC3_9ROSI</name>
<dbReference type="PANTHER" id="PTHR31669">
    <property type="entry name" value="PROTEIN FAR1-RELATED SEQUENCE 10-RELATED"/>
    <property type="match status" value="1"/>
</dbReference>
<comment type="function">
    <text evidence="2">Putative transcription activator involved in regulating light control of development.</text>
</comment>
<dbReference type="EMBL" id="JABFAE010000007">
    <property type="protein sequence ID" value="MBA0832409.1"/>
    <property type="molecule type" value="Genomic_DNA"/>
</dbReference>
<accession>A0A7J9JDC3</accession>
<comment type="subcellular location">
    <subcellularLocation>
        <location evidence="2">Nucleus</location>
    </subcellularLocation>
</comment>
<dbReference type="GO" id="GO:0006355">
    <property type="term" value="P:regulation of DNA-templated transcription"/>
    <property type="evidence" value="ECO:0007669"/>
    <property type="project" value="UniProtKB-UniRule"/>
</dbReference>
<reference evidence="4 5" key="1">
    <citation type="journal article" date="2019" name="Genome Biol. Evol.">
        <title>Insights into the evolution of the New World diploid cottons (Gossypium, subgenus Houzingenia) based on genome sequencing.</title>
        <authorList>
            <person name="Grover C.E."/>
            <person name="Arick M.A. 2nd"/>
            <person name="Thrash A."/>
            <person name="Conover J.L."/>
            <person name="Sanders W.S."/>
            <person name="Peterson D.G."/>
            <person name="Frelichowski J.E."/>
            <person name="Scheffler J.A."/>
            <person name="Scheffler B.E."/>
            <person name="Wendel J.F."/>
        </authorList>
    </citation>
    <scope>NUCLEOTIDE SEQUENCE [LARGE SCALE GENOMIC DNA]</scope>
    <source>
        <strain evidence="4">6</strain>
        <tissue evidence="4">Leaf</tissue>
    </source>
</reference>
<dbReference type="AlphaFoldDB" id="A0A7J9JDC3"/>
<evidence type="ECO:0000313" key="4">
    <source>
        <dbReference type="EMBL" id="MBA0832409.1"/>
    </source>
</evidence>
<evidence type="ECO:0000256" key="1">
    <source>
        <dbReference type="PROSITE-ProRule" id="PRU00325"/>
    </source>
</evidence>
<dbReference type="PROSITE" id="PS50966">
    <property type="entry name" value="ZF_SWIM"/>
    <property type="match status" value="1"/>
</dbReference>
<dbReference type="Proteomes" id="UP000593575">
    <property type="component" value="Unassembled WGS sequence"/>
</dbReference>
<evidence type="ECO:0000313" key="5">
    <source>
        <dbReference type="Proteomes" id="UP000593575"/>
    </source>
</evidence>
<keyword evidence="2" id="KW-0479">Metal-binding</keyword>
<keyword evidence="1 2" id="KW-0863">Zinc-finger</keyword>
<dbReference type="InterPro" id="IPR007527">
    <property type="entry name" value="Znf_SWIM"/>
</dbReference>
<keyword evidence="5" id="KW-1185">Reference proteome</keyword>
<organism evidence="4 5">
    <name type="scientific">Gossypium armourianum</name>
    <dbReference type="NCBI Taxonomy" id="34283"/>
    <lineage>
        <taxon>Eukaryota</taxon>
        <taxon>Viridiplantae</taxon>
        <taxon>Streptophyta</taxon>
        <taxon>Embryophyta</taxon>
        <taxon>Tracheophyta</taxon>
        <taxon>Spermatophyta</taxon>
        <taxon>Magnoliopsida</taxon>
        <taxon>eudicotyledons</taxon>
        <taxon>Gunneridae</taxon>
        <taxon>Pentapetalae</taxon>
        <taxon>rosids</taxon>
        <taxon>malvids</taxon>
        <taxon>Malvales</taxon>
        <taxon>Malvaceae</taxon>
        <taxon>Malvoideae</taxon>
        <taxon>Gossypium</taxon>
    </lineage>
</organism>
<dbReference type="Pfam" id="PF04434">
    <property type="entry name" value="SWIM"/>
    <property type="match status" value="1"/>
</dbReference>
<protein>
    <recommendedName>
        <fullName evidence="2">Protein FAR1-RELATED SEQUENCE</fullName>
    </recommendedName>
</protein>
<dbReference type="PANTHER" id="PTHR31669:SF302">
    <property type="entry name" value="PROTEIN FAR1-RELATED SEQUENCE"/>
    <property type="match status" value="1"/>
</dbReference>
<feature type="non-terminal residue" evidence="4">
    <location>
        <position position="117"/>
    </location>
</feature>
<comment type="similarity">
    <text evidence="2">Belongs to the FHY3/FAR1 family.</text>
</comment>
<dbReference type="GO" id="GO:0008270">
    <property type="term" value="F:zinc ion binding"/>
    <property type="evidence" value="ECO:0007669"/>
    <property type="project" value="UniProtKB-UniRule"/>
</dbReference>
<feature type="domain" description="SWIM-type" evidence="3">
    <location>
        <begin position="71"/>
        <end position="115"/>
    </location>
</feature>